<evidence type="ECO:0000256" key="4">
    <source>
        <dbReference type="ARBA" id="ARBA00022771"/>
    </source>
</evidence>
<accession>A0A226DB59</accession>
<keyword evidence="3" id="KW-0677">Repeat</keyword>
<comment type="subcellular location">
    <subcellularLocation>
        <location evidence="1">Nucleus</location>
    </subcellularLocation>
</comment>
<evidence type="ECO:0000256" key="9">
    <source>
        <dbReference type="SAM" id="MobiDB-lite"/>
    </source>
</evidence>
<dbReference type="GO" id="GO:0008270">
    <property type="term" value="F:zinc ion binding"/>
    <property type="evidence" value="ECO:0007669"/>
    <property type="project" value="UniProtKB-KW"/>
</dbReference>
<feature type="compositionally biased region" description="Basic residues" evidence="9">
    <location>
        <begin position="634"/>
        <end position="646"/>
    </location>
</feature>
<feature type="region of interest" description="Disordered" evidence="9">
    <location>
        <begin position="21"/>
        <end position="43"/>
    </location>
</feature>
<keyword evidence="6" id="KW-0539">Nucleus</keyword>
<evidence type="ECO:0000256" key="5">
    <source>
        <dbReference type="ARBA" id="ARBA00022833"/>
    </source>
</evidence>
<feature type="compositionally biased region" description="Low complexity" evidence="9">
    <location>
        <begin position="520"/>
        <end position="532"/>
    </location>
</feature>
<evidence type="ECO:0000259" key="10">
    <source>
        <dbReference type="PROSITE" id="PS50157"/>
    </source>
</evidence>
<evidence type="ECO:0000256" key="1">
    <source>
        <dbReference type="ARBA" id="ARBA00004123"/>
    </source>
</evidence>
<feature type="domain" description="C2H2-type" evidence="10">
    <location>
        <begin position="383"/>
        <end position="411"/>
    </location>
</feature>
<keyword evidence="5" id="KW-0862">Zinc</keyword>
<dbReference type="SUPFAM" id="SSF57667">
    <property type="entry name" value="beta-beta-alpha zinc fingers"/>
    <property type="match status" value="1"/>
</dbReference>
<keyword evidence="4 8" id="KW-0863">Zinc-finger</keyword>
<keyword evidence="12" id="KW-1185">Reference proteome</keyword>
<dbReference type="PROSITE" id="PS50157">
    <property type="entry name" value="ZINC_FINGER_C2H2_2"/>
    <property type="match status" value="3"/>
</dbReference>
<gene>
    <name evidence="11" type="ORF">Fcan01_22602</name>
</gene>
<dbReference type="SMART" id="SM00355">
    <property type="entry name" value="ZnF_C2H2"/>
    <property type="match status" value="4"/>
</dbReference>
<dbReference type="Pfam" id="PF00096">
    <property type="entry name" value="zf-C2H2"/>
    <property type="match status" value="1"/>
</dbReference>
<keyword evidence="2" id="KW-0479">Metal-binding</keyword>
<dbReference type="GO" id="GO:0005634">
    <property type="term" value="C:nucleus"/>
    <property type="evidence" value="ECO:0007669"/>
    <property type="project" value="UniProtKB-SubCell"/>
</dbReference>
<feature type="domain" description="C2H2-type" evidence="10">
    <location>
        <begin position="414"/>
        <end position="442"/>
    </location>
</feature>
<reference evidence="11 12" key="1">
    <citation type="submission" date="2015-12" db="EMBL/GenBank/DDBJ databases">
        <title>The genome of Folsomia candida.</title>
        <authorList>
            <person name="Faddeeva A."/>
            <person name="Derks M.F."/>
            <person name="Anvar Y."/>
            <person name="Smit S."/>
            <person name="Van Straalen N."/>
            <person name="Roelofs D."/>
        </authorList>
    </citation>
    <scope>NUCLEOTIDE SEQUENCE [LARGE SCALE GENOMIC DNA]</scope>
    <source>
        <strain evidence="11 12">VU population</strain>
        <tissue evidence="11">Whole body</tissue>
    </source>
</reference>
<evidence type="ECO:0000313" key="12">
    <source>
        <dbReference type="Proteomes" id="UP000198287"/>
    </source>
</evidence>
<evidence type="ECO:0000256" key="7">
    <source>
        <dbReference type="ARBA" id="ARBA00037948"/>
    </source>
</evidence>
<dbReference type="AlphaFoldDB" id="A0A226DB59"/>
<comment type="similarity">
    <text evidence="7">Belongs to the snail C2H2-type zinc-finger protein family.</text>
</comment>
<dbReference type="InterPro" id="IPR050527">
    <property type="entry name" value="Snail/Krueppel_Znf"/>
</dbReference>
<comment type="caution">
    <text evidence="11">The sequence shown here is derived from an EMBL/GenBank/DDBJ whole genome shotgun (WGS) entry which is preliminary data.</text>
</comment>
<dbReference type="Proteomes" id="UP000198287">
    <property type="component" value="Unassembled WGS sequence"/>
</dbReference>
<evidence type="ECO:0000256" key="3">
    <source>
        <dbReference type="ARBA" id="ARBA00022737"/>
    </source>
</evidence>
<name>A0A226DB59_FOLCA</name>
<feature type="compositionally biased region" description="Basic and acidic residues" evidence="9">
    <location>
        <begin position="586"/>
        <end position="601"/>
    </location>
</feature>
<dbReference type="InterPro" id="IPR036236">
    <property type="entry name" value="Znf_C2H2_sf"/>
</dbReference>
<dbReference type="PANTHER" id="PTHR24388">
    <property type="entry name" value="ZINC FINGER PROTEIN"/>
    <property type="match status" value="1"/>
</dbReference>
<evidence type="ECO:0000256" key="8">
    <source>
        <dbReference type="PROSITE-ProRule" id="PRU00042"/>
    </source>
</evidence>
<dbReference type="PROSITE" id="PS00028">
    <property type="entry name" value="ZINC_FINGER_C2H2_1"/>
    <property type="match status" value="4"/>
</dbReference>
<feature type="region of interest" description="Disordered" evidence="9">
    <location>
        <begin position="459"/>
        <end position="754"/>
    </location>
</feature>
<dbReference type="InterPro" id="IPR013087">
    <property type="entry name" value="Znf_C2H2_type"/>
</dbReference>
<feature type="compositionally biased region" description="Basic and acidic residues" evidence="9">
    <location>
        <begin position="723"/>
        <end position="736"/>
    </location>
</feature>
<protein>
    <submittedName>
        <fullName evidence="11">Zinc finger and BTB domain-containing protein 40</fullName>
    </submittedName>
</protein>
<dbReference type="OrthoDB" id="6496718at2759"/>
<dbReference type="EMBL" id="LNIX01000025">
    <property type="protein sequence ID" value="OXA42762.1"/>
    <property type="molecule type" value="Genomic_DNA"/>
</dbReference>
<proteinExistence type="inferred from homology"/>
<dbReference type="PANTHER" id="PTHR24388:SF54">
    <property type="entry name" value="PROTEIN ESCARGOT"/>
    <property type="match status" value="1"/>
</dbReference>
<organism evidence="11 12">
    <name type="scientific">Folsomia candida</name>
    <name type="common">Springtail</name>
    <dbReference type="NCBI Taxonomy" id="158441"/>
    <lineage>
        <taxon>Eukaryota</taxon>
        <taxon>Metazoa</taxon>
        <taxon>Ecdysozoa</taxon>
        <taxon>Arthropoda</taxon>
        <taxon>Hexapoda</taxon>
        <taxon>Collembola</taxon>
        <taxon>Entomobryomorpha</taxon>
        <taxon>Isotomoidea</taxon>
        <taxon>Isotomidae</taxon>
        <taxon>Proisotominae</taxon>
        <taxon>Folsomia</taxon>
    </lineage>
</organism>
<feature type="domain" description="C2H2-type" evidence="10">
    <location>
        <begin position="649"/>
        <end position="676"/>
    </location>
</feature>
<evidence type="ECO:0000256" key="2">
    <source>
        <dbReference type="ARBA" id="ARBA00022723"/>
    </source>
</evidence>
<evidence type="ECO:0000256" key="6">
    <source>
        <dbReference type="ARBA" id="ARBA00023242"/>
    </source>
</evidence>
<feature type="compositionally biased region" description="Basic residues" evidence="9">
    <location>
        <begin position="505"/>
        <end position="519"/>
    </location>
</feature>
<evidence type="ECO:0000313" key="11">
    <source>
        <dbReference type="EMBL" id="OXA42762.1"/>
    </source>
</evidence>
<dbReference type="GO" id="GO:0000978">
    <property type="term" value="F:RNA polymerase II cis-regulatory region sequence-specific DNA binding"/>
    <property type="evidence" value="ECO:0007669"/>
    <property type="project" value="TreeGrafter"/>
</dbReference>
<dbReference type="GO" id="GO:0000981">
    <property type="term" value="F:DNA-binding transcription factor activity, RNA polymerase II-specific"/>
    <property type="evidence" value="ECO:0007669"/>
    <property type="project" value="TreeGrafter"/>
</dbReference>
<feature type="region of interest" description="Disordered" evidence="9">
    <location>
        <begin position="226"/>
        <end position="255"/>
    </location>
</feature>
<sequence>MPRLKKFRFSTKVVKKRQVNGGGSSVTMKLPTPVTSSSTSTTTMTIKDDVPTLPSSSSPHPHLVCVVCYNQFPYYTLSCIPWESAVTKDFYVALNIPEDDAVAGLPFCPECHSKVAVMFTLHQQLQNILQSFNCVRNDLAFTVVDSIGQNCRKGPMDLIRQQIYKRWKDLHAKANEIKSGDVYDPESTLAYLTPKLSVADEFPTNPSTMTMSGAAKERFSQLRQTPGSLGLGTIIPKRKPGRPPINKPTSGMGMPKLEPMENIKLMADGQAGPSRSMRQAVKRGEVTLGQSKIGKANLKLGLIQKPKLTISNKKIKTTGSATAASKGKFQLTNHFTSNSAYRKKSPKRLANGRWKCNYCPITYINSVCVSQHESRCHPQTRPFLCTMCPKGFLTLDGMRKHLQAMHNDVVEGCAKCPYCPRHFTRKNGFSQHISTFHKGKKTPNFELLIKSSKDTLVVPPKNKVGNKGMKVLAPSRLPPSSVTVPIPKGSPPSPEITDLESSSSSKKKQTPGKHGRKKSSSSSSEVKNVSTSPNEDMQLEVVVKEPLTNGGSSISPNKFDNKKETEDEETEPRQSEPVSETNAVNEDDKKQNESKTERNESRTSLASHSTDAEGEDALPSKRRRTSTLYLPLPTRRRSAPMVKKPKPILTCPVCNKTFLGPHALAGHGKSHRGRGGRTKETEEEDGGGGSTNDGEETKGSSSQEKNGEDGNATIDDTDNSDNDLPKKGDKIAKDNVTEPEDEQLAGSNGHIVIE</sequence>
<dbReference type="Gene3D" id="3.30.160.60">
    <property type="entry name" value="Classic Zinc Finger"/>
    <property type="match status" value="1"/>
</dbReference>